<protein>
    <recommendedName>
        <fullName evidence="3">MarR family transcriptional regulator</fullName>
    </recommendedName>
</protein>
<organism evidence="1 2">
    <name type="scientific">Sphingobacterium oryzagri</name>
    <dbReference type="NCBI Taxonomy" id="3025669"/>
    <lineage>
        <taxon>Bacteria</taxon>
        <taxon>Pseudomonadati</taxon>
        <taxon>Bacteroidota</taxon>
        <taxon>Sphingobacteriia</taxon>
        <taxon>Sphingobacteriales</taxon>
        <taxon>Sphingobacteriaceae</taxon>
        <taxon>Sphingobacterium</taxon>
    </lineage>
</organism>
<gene>
    <name evidence="1" type="ORF">PQ465_09135</name>
</gene>
<evidence type="ECO:0000313" key="1">
    <source>
        <dbReference type="EMBL" id="WDF70521.1"/>
    </source>
</evidence>
<evidence type="ECO:0008006" key="3">
    <source>
        <dbReference type="Google" id="ProtNLM"/>
    </source>
</evidence>
<proteinExistence type="predicted"/>
<evidence type="ECO:0000313" key="2">
    <source>
        <dbReference type="Proteomes" id="UP001221558"/>
    </source>
</evidence>
<keyword evidence="2" id="KW-1185">Reference proteome</keyword>
<sequence>MLTETEIKIMTLLQDPNRTLDLTREVLGECTDLSDSIYALYRKGVLSQPTENTTDDPLDHITLTEFGKLAKLKLP</sequence>
<dbReference type="RefSeq" id="WP_274269227.1">
    <property type="nucleotide sequence ID" value="NZ_CP117880.1"/>
</dbReference>
<accession>A0ABY7WLN8</accession>
<dbReference type="EMBL" id="CP117880">
    <property type="protein sequence ID" value="WDF70521.1"/>
    <property type="molecule type" value="Genomic_DNA"/>
</dbReference>
<reference evidence="1 2" key="1">
    <citation type="submission" date="2023-02" db="EMBL/GenBank/DDBJ databases">
        <title>Genome sequence of Sphingobacterium sp. KACC 22765.</title>
        <authorList>
            <person name="Kim S."/>
            <person name="Heo J."/>
            <person name="Kwon S.-W."/>
        </authorList>
    </citation>
    <scope>NUCLEOTIDE SEQUENCE [LARGE SCALE GENOMIC DNA]</scope>
    <source>
        <strain evidence="1 2">KACC 22765</strain>
    </source>
</reference>
<name>A0ABY7WLN8_9SPHI</name>
<dbReference type="Proteomes" id="UP001221558">
    <property type="component" value="Chromosome"/>
</dbReference>